<evidence type="ECO:0000256" key="11">
    <source>
        <dbReference type="HAMAP-Rule" id="MF_00255"/>
    </source>
</evidence>
<dbReference type="GO" id="GO:0004814">
    <property type="term" value="F:arginine-tRNA ligase activity"/>
    <property type="evidence" value="ECO:0007669"/>
    <property type="project" value="InterPro"/>
</dbReference>
<dbReference type="OrthoDB" id="9775440at2"/>
<dbReference type="STRING" id="380358.XALC_0079"/>
<keyword evidence="5 11" id="KW-0436">Ligase</keyword>
<reference evidence="13 14" key="1">
    <citation type="journal article" date="2009" name="BMC Genomics">
        <title>The complete genome sequence of Xanthomonas albilineans provides new insights into the reductive genome evolution of the xylem-limited Xanthomonadaceae.</title>
        <authorList>
            <person name="Pieretti I."/>
            <person name="Royer M."/>
            <person name="Barbe V."/>
            <person name="Carrere S."/>
            <person name="Koebnik R."/>
            <person name="Cociancich S."/>
            <person name="Couloux A."/>
            <person name="Darrasse A."/>
            <person name="Gouzy J."/>
            <person name="Jacques M.A."/>
            <person name="Lauber E."/>
            <person name="Manceau C."/>
            <person name="Mangenot S."/>
            <person name="Poussier S."/>
            <person name="Segurens B."/>
            <person name="Szurek B."/>
            <person name="Verdier V."/>
            <person name="Arlat M."/>
            <person name="Rott P."/>
        </authorList>
    </citation>
    <scope>NUCLEOTIDE SEQUENCE [LARGE SCALE GENOMIC DNA]</scope>
    <source>
        <strain evidence="14">GPE PC73 / CFBP 7063</strain>
    </source>
</reference>
<dbReference type="EMBL" id="FP565176">
    <property type="protein sequence ID" value="CBA14625.1"/>
    <property type="molecule type" value="Genomic_DNA"/>
</dbReference>
<dbReference type="Proteomes" id="UP000001890">
    <property type="component" value="Chromosome"/>
</dbReference>
<evidence type="ECO:0000256" key="3">
    <source>
        <dbReference type="ARBA" id="ARBA00011209"/>
    </source>
</evidence>
<keyword evidence="7 11" id="KW-0067">ATP-binding</keyword>
<comment type="subcellular location">
    <subcellularLocation>
        <location evidence="1 11">Cytoplasm</location>
    </subcellularLocation>
</comment>
<dbReference type="KEGG" id="xal:XALC_0079"/>
<dbReference type="InterPro" id="IPR006194">
    <property type="entry name" value="Gly-tRNA-synth_heterodimer"/>
</dbReference>
<organism evidence="13 14">
    <name type="scientific">Xanthomonas albilineans (strain GPE PC73 / CFBP 7063)</name>
    <dbReference type="NCBI Taxonomy" id="380358"/>
    <lineage>
        <taxon>Bacteria</taxon>
        <taxon>Pseudomonadati</taxon>
        <taxon>Pseudomonadota</taxon>
        <taxon>Gammaproteobacteria</taxon>
        <taxon>Lysobacterales</taxon>
        <taxon>Lysobacteraceae</taxon>
        <taxon>Xanthomonas</taxon>
    </lineage>
</organism>
<dbReference type="SUPFAM" id="SSF109604">
    <property type="entry name" value="HD-domain/PDEase-like"/>
    <property type="match status" value="1"/>
</dbReference>
<gene>
    <name evidence="11 13" type="primary">glyS</name>
    <name evidence="13" type="ordered locus">XALc_0079</name>
</gene>
<dbReference type="GO" id="GO:0005524">
    <property type="term" value="F:ATP binding"/>
    <property type="evidence" value="ECO:0007669"/>
    <property type="project" value="UniProtKB-UniRule"/>
</dbReference>
<feature type="domain" description="DALR anticodon binding" evidence="12">
    <location>
        <begin position="609"/>
        <end position="712"/>
    </location>
</feature>
<dbReference type="eggNOG" id="COG0751">
    <property type="taxonomic scope" value="Bacteria"/>
</dbReference>
<comment type="catalytic activity">
    <reaction evidence="10 11">
        <text>tRNA(Gly) + glycine + ATP = glycyl-tRNA(Gly) + AMP + diphosphate</text>
        <dbReference type="Rhea" id="RHEA:16013"/>
        <dbReference type="Rhea" id="RHEA-COMP:9664"/>
        <dbReference type="Rhea" id="RHEA-COMP:9683"/>
        <dbReference type="ChEBI" id="CHEBI:30616"/>
        <dbReference type="ChEBI" id="CHEBI:33019"/>
        <dbReference type="ChEBI" id="CHEBI:57305"/>
        <dbReference type="ChEBI" id="CHEBI:78442"/>
        <dbReference type="ChEBI" id="CHEBI:78522"/>
        <dbReference type="ChEBI" id="CHEBI:456215"/>
        <dbReference type="EC" id="6.1.1.14"/>
    </reaction>
</comment>
<evidence type="ECO:0000256" key="2">
    <source>
        <dbReference type="ARBA" id="ARBA00008226"/>
    </source>
</evidence>
<evidence type="ECO:0000256" key="10">
    <source>
        <dbReference type="ARBA" id="ARBA00047937"/>
    </source>
</evidence>
<evidence type="ECO:0000256" key="1">
    <source>
        <dbReference type="ARBA" id="ARBA00004496"/>
    </source>
</evidence>
<name>D2U852_XANAP</name>
<dbReference type="PRINTS" id="PR01045">
    <property type="entry name" value="TRNASYNTHGB"/>
</dbReference>
<evidence type="ECO:0000256" key="7">
    <source>
        <dbReference type="ARBA" id="ARBA00022840"/>
    </source>
</evidence>
<sequence>MSMHPLLIELGTEELPVKALPGLAQALFDGVIAGLDKRGIAVERGDAKPLSTPRRLAVLLPGVAAEQPEQRAEVLGPYLNIALDADGQPTKALEGFAAKAGIAWTALERTRDAKGERFVHRAVHPGARTATLLPDILREAIAAMPIPKPMRWGDHDYGFARPVQWLVLLLGNEVVPAHLLGVQADRHSRGHRFLHDAPVTLAQPGDYVAALQAAQVLVDPDVRRARIVAEVEQAARQAGGRARIAEDNLAQVVNLVEWPSAVLCRFEPAFLAVPQEALIETMESNQKFFPVLDADGKLTEHFIGIANIVSRDVAEVAKGYERVIRPRFADAKFFFDEDLKQGLEAMGVGLAGVTYQAKLGSLADKVRRVAALAEAIAAQVGADPAQARRAAELSKNDLQSRMVNEFPELQGIAGRYYASAAGEPRDIALAIDEAYQPRFAGDDIALSPLGKVLAIAERLDTLAGGFAAGLKPTGNKDPFALRRNALGLARTVIESGFDVDLSEALVAAAKLLPWEQLVRKAELPNKLPNEHPTSEIDSIQYAQLAQEVYDFILDRLRGYYADKGVPATHFNAVAELKLASLYDVDRRIDAIGTFAALPEADALAAANKRIRNILRKAEDAIPAQVDAALLREPAERALAEAVEAAIVETDGTLRQRDYVSVLNVLARLRPQVDAFFDGVMVNAEAPALRGNRLALLKRLGERLGSVAAIEHLSSAN</sequence>
<dbReference type="NCBIfam" id="TIGR00211">
    <property type="entry name" value="glyS"/>
    <property type="match status" value="1"/>
</dbReference>
<keyword evidence="4 11" id="KW-0963">Cytoplasm</keyword>
<dbReference type="PROSITE" id="PS50861">
    <property type="entry name" value="AA_TRNA_LIGASE_II_GLYAB"/>
    <property type="match status" value="1"/>
</dbReference>
<evidence type="ECO:0000256" key="4">
    <source>
        <dbReference type="ARBA" id="ARBA00022490"/>
    </source>
</evidence>
<evidence type="ECO:0000313" key="13">
    <source>
        <dbReference type="EMBL" id="CBA14625.1"/>
    </source>
</evidence>
<keyword evidence="8 11" id="KW-0648">Protein biosynthesis</keyword>
<comment type="subunit">
    <text evidence="3 11">Tetramer of two alpha and two beta subunits.</text>
</comment>
<evidence type="ECO:0000313" key="14">
    <source>
        <dbReference type="Proteomes" id="UP000001890"/>
    </source>
</evidence>
<dbReference type="GO" id="GO:0006426">
    <property type="term" value="P:glycyl-tRNA aminoacylation"/>
    <property type="evidence" value="ECO:0007669"/>
    <property type="project" value="UniProtKB-UniRule"/>
</dbReference>
<keyword evidence="9 11" id="KW-0030">Aminoacyl-tRNA synthetase</keyword>
<evidence type="ECO:0000256" key="6">
    <source>
        <dbReference type="ARBA" id="ARBA00022741"/>
    </source>
</evidence>
<protein>
    <recommendedName>
        <fullName evidence="11">Glycine--tRNA ligase beta subunit</fullName>
        <ecNumber evidence="11">6.1.1.14</ecNumber>
    </recommendedName>
    <alternativeName>
        <fullName evidence="11">Glycyl-tRNA synthetase beta subunit</fullName>
        <shortName evidence="11">GlyRS</shortName>
    </alternativeName>
</protein>
<dbReference type="HAMAP" id="MF_00255">
    <property type="entry name" value="Gly_tRNA_synth_beta"/>
    <property type="match status" value="1"/>
</dbReference>
<dbReference type="GO" id="GO:0006420">
    <property type="term" value="P:arginyl-tRNA aminoacylation"/>
    <property type="evidence" value="ECO:0007669"/>
    <property type="project" value="InterPro"/>
</dbReference>
<dbReference type="GO" id="GO:0005829">
    <property type="term" value="C:cytosol"/>
    <property type="evidence" value="ECO:0007669"/>
    <property type="project" value="TreeGrafter"/>
</dbReference>
<dbReference type="InterPro" id="IPR008909">
    <property type="entry name" value="DALR_anticod-bd"/>
</dbReference>
<dbReference type="InterPro" id="IPR015944">
    <property type="entry name" value="Gly-tRNA-synth_bsu"/>
</dbReference>
<dbReference type="Pfam" id="PF02092">
    <property type="entry name" value="tRNA_synt_2f"/>
    <property type="match status" value="1"/>
</dbReference>
<keyword evidence="6 11" id="KW-0547">Nucleotide-binding</keyword>
<evidence type="ECO:0000256" key="8">
    <source>
        <dbReference type="ARBA" id="ARBA00022917"/>
    </source>
</evidence>
<comment type="similarity">
    <text evidence="2 11">Belongs to the class-II aminoacyl-tRNA synthetase family.</text>
</comment>
<accession>D2U852</accession>
<dbReference type="PANTHER" id="PTHR30075:SF2">
    <property type="entry name" value="GLYCINE--TRNA LIGASE, CHLOROPLASTIC_MITOCHONDRIAL 2"/>
    <property type="match status" value="1"/>
</dbReference>
<dbReference type="PATRIC" id="fig|29447.3.peg.87"/>
<dbReference type="PANTHER" id="PTHR30075">
    <property type="entry name" value="GLYCYL-TRNA SYNTHETASE"/>
    <property type="match status" value="1"/>
</dbReference>
<dbReference type="GO" id="GO:0004820">
    <property type="term" value="F:glycine-tRNA ligase activity"/>
    <property type="evidence" value="ECO:0007669"/>
    <property type="project" value="UniProtKB-UniRule"/>
</dbReference>
<proteinExistence type="inferred from homology"/>
<dbReference type="Pfam" id="PF05746">
    <property type="entry name" value="DALR_1"/>
    <property type="match status" value="1"/>
</dbReference>
<dbReference type="EC" id="6.1.1.14" evidence="11"/>
<evidence type="ECO:0000259" key="12">
    <source>
        <dbReference type="SMART" id="SM00836"/>
    </source>
</evidence>
<dbReference type="AlphaFoldDB" id="D2U852"/>
<dbReference type="SMART" id="SM00836">
    <property type="entry name" value="DALR_1"/>
    <property type="match status" value="1"/>
</dbReference>
<evidence type="ECO:0000256" key="9">
    <source>
        <dbReference type="ARBA" id="ARBA00023146"/>
    </source>
</evidence>
<keyword evidence="14" id="KW-1185">Reference proteome</keyword>
<evidence type="ECO:0000256" key="5">
    <source>
        <dbReference type="ARBA" id="ARBA00022598"/>
    </source>
</evidence>